<dbReference type="PANTHER" id="PTHR19918:SF1">
    <property type="entry name" value="FIZZY-RELATED PROTEIN HOMOLOG"/>
    <property type="match status" value="1"/>
</dbReference>
<dbReference type="InterPro" id="IPR056150">
    <property type="entry name" value="WD40_CDC20-Fz"/>
</dbReference>
<dbReference type="PROSITE" id="PS50294">
    <property type="entry name" value="WD_REPEATS_REGION"/>
    <property type="match status" value="2"/>
</dbReference>
<dbReference type="SMART" id="SM00320">
    <property type="entry name" value="WD40"/>
    <property type="match status" value="6"/>
</dbReference>
<dbReference type="GO" id="GO:1905786">
    <property type="term" value="P:positive regulation of anaphase-promoting complex-dependent catabolic process"/>
    <property type="evidence" value="ECO:0007669"/>
    <property type="project" value="TreeGrafter"/>
</dbReference>
<feature type="region of interest" description="Disordered" evidence="6">
    <location>
        <begin position="42"/>
        <end position="64"/>
    </location>
</feature>
<dbReference type="InterPro" id="IPR036322">
    <property type="entry name" value="WD40_repeat_dom_sf"/>
</dbReference>
<gene>
    <name evidence="8" type="ORF">TTHERM_00106870</name>
</gene>
<keyword evidence="9" id="KW-1185">Reference proteome</keyword>
<dbReference type="KEGG" id="tet:TTHERM_00106870"/>
<proteinExistence type="inferred from homology"/>
<evidence type="ECO:0000259" key="7">
    <source>
        <dbReference type="Pfam" id="PF24807"/>
    </source>
</evidence>
<dbReference type="GO" id="GO:0005680">
    <property type="term" value="C:anaphase-promoting complex"/>
    <property type="evidence" value="ECO:0007669"/>
    <property type="project" value="TreeGrafter"/>
</dbReference>
<dbReference type="PANTHER" id="PTHR19918">
    <property type="entry name" value="CELL DIVISION CYCLE 20 CDC20 FIZZY -RELATED"/>
    <property type="match status" value="1"/>
</dbReference>
<dbReference type="InterPro" id="IPR033010">
    <property type="entry name" value="Cdc20/Fizzy"/>
</dbReference>
<feature type="repeat" description="WD" evidence="5">
    <location>
        <begin position="705"/>
        <end position="746"/>
    </location>
</feature>
<dbReference type="RefSeq" id="XP_001012331.1">
    <property type="nucleotide sequence ID" value="XM_001012331.1"/>
</dbReference>
<dbReference type="OrthoDB" id="10263272at2759"/>
<dbReference type="HOGENOM" id="CLU_014831_4_1_1"/>
<evidence type="ECO:0000256" key="1">
    <source>
        <dbReference type="ARBA" id="ARBA00006445"/>
    </source>
</evidence>
<dbReference type="GeneID" id="7846581"/>
<evidence type="ECO:0000256" key="2">
    <source>
        <dbReference type="ARBA" id="ARBA00022574"/>
    </source>
</evidence>
<comment type="similarity">
    <text evidence="1">Belongs to the WD repeat CDC20/Fizzy family.</text>
</comment>
<organism evidence="8 9">
    <name type="scientific">Tetrahymena thermophila (strain SB210)</name>
    <dbReference type="NCBI Taxonomy" id="312017"/>
    <lineage>
        <taxon>Eukaryota</taxon>
        <taxon>Sar</taxon>
        <taxon>Alveolata</taxon>
        <taxon>Ciliophora</taxon>
        <taxon>Intramacronucleata</taxon>
        <taxon>Oligohymenophorea</taxon>
        <taxon>Hymenostomatida</taxon>
        <taxon>Tetrahymenina</taxon>
        <taxon>Tetrahymenidae</taxon>
        <taxon>Tetrahymena</taxon>
    </lineage>
</organism>
<dbReference type="STRING" id="312017.Q234B7"/>
<dbReference type="PROSITE" id="PS50082">
    <property type="entry name" value="WD_REPEATS_2"/>
    <property type="match status" value="2"/>
</dbReference>
<sequence length="755" mass="85573">MSNQVQTIESEQYPLCAMDENLLFSSNKNQNFTQESSAKHNYFNNSQSDKKKSLSSNKENSSSTQYVKEGLISLHFNNKSEMVVQPFSSQNAQTKLHQLPSFRQANHNQTCKTADKMFERKAHQNQRETESAIQIELSPGWTASSSISQRQIHSEKSEMQEEETQEMTGNGIARSELKDVVRNLNLIDLAKTEDESPMSQSLSALSSSNLFRSESNNSTTSDQFLREISTNILNQNSQNDFITLDKKQKFYKKCNFDRFIPSRVESDTYKLFQIHSQMELDQANHQQNLQSNQQNSNNNIKEEQNRQLYHNLLHAHFLENNTVINHNYCSPADDTSLFANSQESASKQSQFKPLKKLFSYGENNSSSNMQSNNSSSLSSFMPPSSSSSSSKKSSIYQSLINLPDNNMYMRDETPKLKINPRPYKILEAPTLKNDFYLNLLDWSASNLVSVGLENYVYVLSGANQSVKTQFTIPEYVDHNLLKMQSGQDQIQQSDYYNMVCSVGWSQISDHISVGDRQGKVYLFDLTKNKFLRVMQNHTGRVGQIAWNGNLIATGSRDKNIIITDIRDKSSNSIVFKGHEQEICGMRWSFDEQTLASGGNDNKVFLWSLKMNGKLAKISSSKAAVKAIGFSPHQHNILAFGGGTADRCIRIYDTQQLKQIECIDTGSQVCNLIFSKNSRQIISTHGYSLNHIQIWNQSNMKKLATLTGHTQRVLYLAESPCGQNILTGAADETIRFWNIFKNDTVNELSPSSLGLR</sequence>
<dbReference type="Proteomes" id="UP000009168">
    <property type="component" value="Unassembled WGS sequence"/>
</dbReference>
<dbReference type="InterPro" id="IPR001680">
    <property type="entry name" value="WD40_rpt"/>
</dbReference>
<dbReference type="EMBL" id="GG662767">
    <property type="protein sequence ID" value="EAR92086.1"/>
    <property type="molecule type" value="Genomic_DNA"/>
</dbReference>
<feature type="repeat" description="WD" evidence="5">
    <location>
        <begin position="575"/>
        <end position="616"/>
    </location>
</feature>
<dbReference type="CDD" id="cd00200">
    <property type="entry name" value="WD40"/>
    <property type="match status" value="1"/>
</dbReference>
<evidence type="ECO:0000313" key="8">
    <source>
        <dbReference type="EMBL" id="EAR92086.1"/>
    </source>
</evidence>
<keyword evidence="4" id="KW-0131">Cell cycle</keyword>
<evidence type="ECO:0000256" key="6">
    <source>
        <dbReference type="SAM" id="MobiDB-lite"/>
    </source>
</evidence>
<accession>Q234B7</accession>
<dbReference type="AlphaFoldDB" id="Q234B7"/>
<feature type="compositionally biased region" description="Low complexity" evidence="6">
    <location>
        <begin position="363"/>
        <end position="392"/>
    </location>
</feature>
<evidence type="ECO:0000256" key="3">
    <source>
        <dbReference type="ARBA" id="ARBA00022737"/>
    </source>
</evidence>
<dbReference type="Gene3D" id="2.130.10.10">
    <property type="entry name" value="YVTN repeat-like/Quinoprotein amine dehydrogenase"/>
    <property type="match status" value="1"/>
</dbReference>
<dbReference type="InParanoid" id="Q234B7"/>
<evidence type="ECO:0000313" key="9">
    <source>
        <dbReference type="Proteomes" id="UP000009168"/>
    </source>
</evidence>
<dbReference type="InterPro" id="IPR019775">
    <property type="entry name" value="WD40_repeat_CS"/>
</dbReference>
<evidence type="ECO:0000256" key="4">
    <source>
        <dbReference type="ARBA" id="ARBA00023306"/>
    </source>
</evidence>
<keyword evidence="2 5" id="KW-0853">WD repeat</keyword>
<feature type="domain" description="CDC20/Fizzy WD40" evidence="7">
    <location>
        <begin position="426"/>
        <end position="736"/>
    </location>
</feature>
<dbReference type="GO" id="GO:1990757">
    <property type="term" value="F:ubiquitin ligase activator activity"/>
    <property type="evidence" value="ECO:0007669"/>
    <property type="project" value="TreeGrafter"/>
</dbReference>
<dbReference type="Pfam" id="PF24807">
    <property type="entry name" value="WD40_CDC20-Fz"/>
    <property type="match status" value="1"/>
</dbReference>
<dbReference type="OMA" id="HIWDERM"/>
<dbReference type="SUPFAM" id="SSF50978">
    <property type="entry name" value="WD40 repeat-like"/>
    <property type="match status" value="1"/>
</dbReference>
<dbReference type="GO" id="GO:0010997">
    <property type="term" value="F:anaphase-promoting complex binding"/>
    <property type="evidence" value="ECO:0007669"/>
    <property type="project" value="InterPro"/>
</dbReference>
<evidence type="ECO:0000256" key="5">
    <source>
        <dbReference type="PROSITE-ProRule" id="PRU00221"/>
    </source>
</evidence>
<protein>
    <submittedName>
        <fullName evidence="8">Anaphase-promoting complex protein</fullName>
    </submittedName>
</protein>
<feature type="region of interest" description="Disordered" evidence="6">
    <location>
        <begin position="362"/>
        <end position="392"/>
    </location>
</feature>
<dbReference type="eggNOG" id="KOG0305">
    <property type="taxonomic scope" value="Eukaryota"/>
</dbReference>
<name>Q234B7_TETTS</name>
<dbReference type="InterPro" id="IPR015943">
    <property type="entry name" value="WD40/YVTN_repeat-like_dom_sf"/>
</dbReference>
<dbReference type="PROSITE" id="PS00678">
    <property type="entry name" value="WD_REPEATS_1"/>
    <property type="match status" value="1"/>
</dbReference>
<reference evidence="9" key="1">
    <citation type="journal article" date="2006" name="PLoS Biol.">
        <title>Macronuclear genome sequence of the ciliate Tetrahymena thermophila, a model eukaryote.</title>
        <authorList>
            <person name="Eisen J.A."/>
            <person name="Coyne R.S."/>
            <person name="Wu M."/>
            <person name="Wu D."/>
            <person name="Thiagarajan M."/>
            <person name="Wortman J.R."/>
            <person name="Badger J.H."/>
            <person name="Ren Q."/>
            <person name="Amedeo P."/>
            <person name="Jones K.M."/>
            <person name="Tallon L.J."/>
            <person name="Delcher A.L."/>
            <person name="Salzberg S.L."/>
            <person name="Silva J.C."/>
            <person name="Haas B.J."/>
            <person name="Majoros W.H."/>
            <person name="Farzad M."/>
            <person name="Carlton J.M."/>
            <person name="Smith R.K. Jr."/>
            <person name="Garg J."/>
            <person name="Pearlman R.E."/>
            <person name="Karrer K.M."/>
            <person name="Sun L."/>
            <person name="Manning G."/>
            <person name="Elde N.C."/>
            <person name="Turkewitz A.P."/>
            <person name="Asai D.J."/>
            <person name="Wilkes D.E."/>
            <person name="Wang Y."/>
            <person name="Cai H."/>
            <person name="Collins K."/>
            <person name="Stewart B.A."/>
            <person name="Lee S.R."/>
            <person name="Wilamowska K."/>
            <person name="Weinberg Z."/>
            <person name="Ruzzo W.L."/>
            <person name="Wloga D."/>
            <person name="Gaertig J."/>
            <person name="Frankel J."/>
            <person name="Tsao C.-C."/>
            <person name="Gorovsky M.A."/>
            <person name="Keeling P.J."/>
            <person name="Waller R.F."/>
            <person name="Patron N.J."/>
            <person name="Cherry J.M."/>
            <person name="Stover N.A."/>
            <person name="Krieger C.J."/>
            <person name="del Toro C."/>
            <person name="Ryder H.F."/>
            <person name="Williamson S.C."/>
            <person name="Barbeau R.A."/>
            <person name="Hamilton E.P."/>
            <person name="Orias E."/>
        </authorList>
    </citation>
    <scope>NUCLEOTIDE SEQUENCE [LARGE SCALE GENOMIC DNA]</scope>
    <source>
        <strain evidence="9">SB210</strain>
    </source>
</reference>
<feature type="compositionally biased region" description="Low complexity" evidence="6">
    <location>
        <begin position="54"/>
        <end position="63"/>
    </location>
</feature>
<keyword evidence="3" id="KW-0677">Repeat</keyword>
<dbReference type="GO" id="GO:0031145">
    <property type="term" value="P:anaphase-promoting complex-dependent catabolic process"/>
    <property type="evidence" value="ECO:0007669"/>
    <property type="project" value="TreeGrafter"/>
</dbReference>